<organism evidence="9 10">
    <name type="scientific">Streptomyces albiaxialis</name>
    <dbReference type="NCBI Taxonomy" id="329523"/>
    <lineage>
        <taxon>Bacteria</taxon>
        <taxon>Bacillati</taxon>
        <taxon>Actinomycetota</taxon>
        <taxon>Actinomycetes</taxon>
        <taxon>Kitasatosporales</taxon>
        <taxon>Streptomycetaceae</taxon>
        <taxon>Streptomyces</taxon>
    </lineage>
</organism>
<feature type="transmembrane region" description="Helical" evidence="7">
    <location>
        <begin position="37"/>
        <end position="55"/>
    </location>
</feature>
<reference evidence="9 10" key="1">
    <citation type="journal article" date="2019" name="Int. J. Syst. Evol. Microbiol.">
        <title>The Global Catalogue of Microorganisms (GCM) 10K type strain sequencing project: providing services to taxonomists for standard genome sequencing and annotation.</title>
        <authorList>
            <consortium name="The Broad Institute Genomics Platform"/>
            <consortium name="The Broad Institute Genome Sequencing Center for Infectious Disease"/>
            <person name="Wu L."/>
            <person name="Ma J."/>
        </authorList>
    </citation>
    <scope>NUCLEOTIDE SEQUENCE [LARGE SCALE GENOMIC DNA]</scope>
    <source>
        <strain evidence="9 10">JCM 15478</strain>
    </source>
</reference>
<gene>
    <name evidence="9" type="ORF">GCM10009801_56620</name>
</gene>
<comment type="subcellular location">
    <subcellularLocation>
        <location evidence="1">Cell membrane</location>
        <topology evidence="1">Multi-pass membrane protein</topology>
    </subcellularLocation>
</comment>
<evidence type="ECO:0000313" key="9">
    <source>
        <dbReference type="EMBL" id="GAA2091140.1"/>
    </source>
</evidence>
<dbReference type="EMBL" id="BAAAPE010000013">
    <property type="protein sequence ID" value="GAA2091140.1"/>
    <property type="molecule type" value="Genomic_DNA"/>
</dbReference>
<feature type="transmembrane region" description="Helical" evidence="7">
    <location>
        <begin position="180"/>
        <end position="201"/>
    </location>
</feature>
<evidence type="ECO:0000313" key="10">
    <source>
        <dbReference type="Proteomes" id="UP001500016"/>
    </source>
</evidence>
<dbReference type="InterPro" id="IPR007895">
    <property type="entry name" value="MASE1"/>
</dbReference>
<dbReference type="Proteomes" id="UP001500016">
    <property type="component" value="Unassembled WGS sequence"/>
</dbReference>
<evidence type="ECO:0000256" key="4">
    <source>
        <dbReference type="ARBA" id="ARBA00022989"/>
    </source>
</evidence>
<evidence type="ECO:0000256" key="3">
    <source>
        <dbReference type="ARBA" id="ARBA00022692"/>
    </source>
</evidence>
<feature type="transmembrane region" description="Helical" evidence="7">
    <location>
        <begin position="213"/>
        <end position="231"/>
    </location>
</feature>
<evidence type="ECO:0000256" key="2">
    <source>
        <dbReference type="ARBA" id="ARBA00022475"/>
    </source>
</evidence>
<sequence>MSDDGVSRSNPLRKLREPGGLREPRELRGLRPRPSDLIRVLAVALAYYAAGRVGMLKHVEIEGTIVTPLWPPTGVALSCLLLMGLRVWPGIALGTFGVILTISTLSPTGLLIATGNTVAPIASYLLLRRVGFRLELDRLRDGLALVFLGALAGMLISATTGPSLMLALGQVDSDSFWPVWSAWWTGDAMGVLVFTPLLLLARKLRMPRDPLRVAEGAGLAITAVVLTPLVMTSELSLLFLTFPLLVWAALRFQLAGSAPCAALASVAATSAATDEAGPFASHTFLEGMVTLQAFNGSVSLTALLLAALVTEQLNIRRSVERACLELTELVEHLAPGRTGQTWPPQQR</sequence>
<keyword evidence="5 7" id="KW-0472">Membrane</keyword>
<evidence type="ECO:0000256" key="1">
    <source>
        <dbReference type="ARBA" id="ARBA00004651"/>
    </source>
</evidence>
<feature type="transmembrane region" description="Helical" evidence="7">
    <location>
        <begin position="139"/>
        <end position="160"/>
    </location>
</feature>
<feature type="transmembrane region" description="Helical" evidence="7">
    <location>
        <begin position="108"/>
        <end position="127"/>
    </location>
</feature>
<dbReference type="Pfam" id="PF05231">
    <property type="entry name" value="MASE1"/>
    <property type="match status" value="1"/>
</dbReference>
<feature type="domain" description="MASE1" evidence="8">
    <location>
        <begin position="41"/>
        <end position="312"/>
    </location>
</feature>
<feature type="region of interest" description="Disordered" evidence="6">
    <location>
        <begin position="1"/>
        <end position="28"/>
    </location>
</feature>
<accession>A0ABN2WI85</accession>
<name>A0ABN2WI85_9ACTN</name>
<keyword evidence="10" id="KW-1185">Reference proteome</keyword>
<evidence type="ECO:0000256" key="6">
    <source>
        <dbReference type="SAM" id="MobiDB-lite"/>
    </source>
</evidence>
<evidence type="ECO:0000259" key="8">
    <source>
        <dbReference type="Pfam" id="PF05231"/>
    </source>
</evidence>
<evidence type="ECO:0000256" key="7">
    <source>
        <dbReference type="SAM" id="Phobius"/>
    </source>
</evidence>
<evidence type="ECO:0000256" key="5">
    <source>
        <dbReference type="ARBA" id="ARBA00023136"/>
    </source>
</evidence>
<keyword evidence="3 7" id="KW-0812">Transmembrane</keyword>
<keyword evidence="2" id="KW-1003">Cell membrane</keyword>
<comment type="caution">
    <text evidence="9">The sequence shown here is derived from an EMBL/GenBank/DDBJ whole genome shotgun (WGS) entry which is preliminary data.</text>
</comment>
<protein>
    <submittedName>
        <fullName evidence="9">MASE1 domain-containing protein</fullName>
    </submittedName>
</protein>
<keyword evidence="4 7" id="KW-1133">Transmembrane helix</keyword>
<feature type="compositionally biased region" description="Basic and acidic residues" evidence="6">
    <location>
        <begin position="14"/>
        <end position="28"/>
    </location>
</feature>
<proteinExistence type="predicted"/>